<reference evidence="3 4" key="1">
    <citation type="submission" date="2020-08" db="EMBL/GenBank/DDBJ databases">
        <title>Cohnella phylogeny.</title>
        <authorList>
            <person name="Dunlap C."/>
        </authorList>
    </citation>
    <scope>NUCLEOTIDE SEQUENCE [LARGE SCALE GENOMIC DNA]</scope>
    <source>
        <strain evidence="3 4">DSM 25239</strain>
    </source>
</reference>
<dbReference type="PIRSF" id="PIRSF006493">
    <property type="entry name" value="Prok_Ku"/>
    <property type="match status" value="1"/>
</dbReference>
<dbReference type="RefSeq" id="WP_185139527.1">
    <property type="nucleotide sequence ID" value="NZ_JACJVR010000130.1"/>
</dbReference>
<proteinExistence type="predicted"/>
<dbReference type="AlphaFoldDB" id="A0A841UCA5"/>
<dbReference type="PANTHER" id="PTHR41251">
    <property type="entry name" value="NON-HOMOLOGOUS END JOINING PROTEIN KU"/>
    <property type="match status" value="1"/>
</dbReference>
<dbReference type="GO" id="GO:0006303">
    <property type="term" value="P:double-strand break repair via nonhomologous end joining"/>
    <property type="evidence" value="ECO:0007669"/>
    <property type="project" value="InterPro"/>
</dbReference>
<dbReference type="InterPro" id="IPR009187">
    <property type="entry name" value="Prok_Ku"/>
</dbReference>
<dbReference type="SUPFAM" id="SSF100939">
    <property type="entry name" value="SPOC domain-like"/>
    <property type="match status" value="1"/>
</dbReference>
<keyword evidence="1" id="KW-0238">DNA-binding</keyword>
<keyword evidence="4" id="KW-1185">Reference proteome</keyword>
<dbReference type="SMART" id="SM00559">
    <property type="entry name" value="Ku78"/>
    <property type="match status" value="1"/>
</dbReference>
<evidence type="ECO:0000256" key="1">
    <source>
        <dbReference type="ARBA" id="ARBA00023125"/>
    </source>
</evidence>
<accession>A0A841UCA5</accession>
<dbReference type="Proteomes" id="UP000553776">
    <property type="component" value="Unassembled WGS sequence"/>
</dbReference>
<evidence type="ECO:0000313" key="3">
    <source>
        <dbReference type="EMBL" id="MBB6695581.1"/>
    </source>
</evidence>
<name>A0A841UCA5_9BACL</name>
<gene>
    <name evidence="3" type="ORF">H7B90_29740</name>
</gene>
<dbReference type="EMBL" id="JACJVR010000130">
    <property type="protein sequence ID" value="MBB6695581.1"/>
    <property type="molecule type" value="Genomic_DNA"/>
</dbReference>
<dbReference type="GO" id="GO:0003690">
    <property type="term" value="F:double-stranded DNA binding"/>
    <property type="evidence" value="ECO:0007669"/>
    <property type="project" value="TreeGrafter"/>
</dbReference>
<comment type="caution">
    <text evidence="3">The sequence shown here is derived from an EMBL/GenBank/DDBJ whole genome shotgun (WGS) entry which is preliminary data.</text>
</comment>
<evidence type="ECO:0000259" key="2">
    <source>
        <dbReference type="SMART" id="SM00559"/>
    </source>
</evidence>
<organism evidence="3 4">
    <name type="scientific">Cohnella xylanilytica</name>
    <dbReference type="NCBI Taxonomy" id="557555"/>
    <lineage>
        <taxon>Bacteria</taxon>
        <taxon>Bacillati</taxon>
        <taxon>Bacillota</taxon>
        <taxon>Bacilli</taxon>
        <taxon>Bacillales</taxon>
        <taxon>Paenibacillaceae</taxon>
        <taxon>Cohnella</taxon>
    </lineage>
</organism>
<dbReference type="Gene3D" id="2.40.290.10">
    <property type="match status" value="1"/>
</dbReference>
<dbReference type="PANTHER" id="PTHR41251:SF1">
    <property type="entry name" value="NON-HOMOLOGOUS END JOINING PROTEIN KU"/>
    <property type="match status" value="1"/>
</dbReference>
<dbReference type="Pfam" id="PF02735">
    <property type="entry name" value="Ku"/>
    <property type="match status" value="1"/>
</dbReference>
<evidence type="ECO:0000313" key="4">
    <source>
        <dbReference type="Proteomes" id="UP000553776"/>
    </source>
</evidence>
<sequence length="277" mass="30840">MHAMWKGTLQIAKFQVPIKLYAAAEDKEIALKTAHRECGGPISHLRYCQTCQTAVEAGQIRRIYDLGGGNRVEIEEEELKAISPPASRSFVVEQFVREDEIEPVYLKKHYYVGSDEVGEEAYRLVHRSLRQAGKAGIGFITLRSVRSLAALRPTRYGIVMSTMHYADEVRANPAYREEGREETPATDDLSFVFQQLVGAMTAPFDGARYVNRYNEALKRLIDGKIADRVPAAPEWPEADFGGGRGADLLSSLRRSLDFVAADSLFAEPNPDQPGAPH</sequence>
<dbReference type="InterPro" id="IPR016194">
    <property type="entry name" value="SPOC-like_C_dom_sf"/>
</dbReference>
<dbReference type="InterPro" id="IPR006164">
    <property type="entry name" value="DNA_bd_Ku70/Ku80"/>
</dbReference>
<protein>
    <recommendedName>
        <fullName evidence="2">Ku domain-containing protein</fullName>
    </recommendedName>
</protein>
<feature type="domain" description="Ku" evidence="2">
    <location>
        <begin position="52"/>
        <end position="180"/>
    </location>
</feature>